<reference evidence="2 3" key="1">
    <citation type="submission" date="2017-04" db="EMBL/GenBank/DDBJ databases">
        <title>Draft genome of the yeast Clavispora lusitaniae type strain CBS 6936.</title>
        <authorList>
            <person name="Durrens P."/>
            <person name="Klopp C."/>
            <person name="Biteau N."/>
            <person name="Fitton-Ouhabi V."/>
            <person name="Dementhon K."/>
            <person name="Accoceberry I."/>
            <person name="Sherman D.J."/>
            <person name="Noel T."/>
        </authorList>
    </citation>
    <scope>NUCLEOTIDE SEQUENCE [LARGE SCALE GENOMIC DNA]</scope>
    <source>
        <strain evidence="2 3">CBS 6936</strain>
    </source>
</reference>
<organism evidence="2 3">
    <name type="scientific">Clavispora lusitaniae</name>
    <name type="common">Candida lusitaniae</name>
    <dbReference type="NCBI Taxonomy" id="36911"/>
    <lineage>
        <taxon>Eukaryota</taxon>
        <taxon>Fungi</taxon>
        <taxon>Dikarya</taxon>
        <taxon>Ascomycota</taxon>
        <taxon>Saccharomycotina</taxon>
        <taxon>Pichiomycetes</taxon>
        <taxon>Metschnikowiaceae</taxon>
        <taxon>Clavispora</taxon>
    </lineage>
</organism>
<name>A0AA91Q2T3_CLALS</name>
<dbReference type="PANTHER" id="PTHR43194">
    <property type="entry name" value="HYDROLASE ALPHA/BETA FOLD FAMILY"/>
    <property type="match status" value="1"/>
</dbReference>
<gene>
    <name evidence="2" type="ORF">A9F13_03g00363</name>
</gene>
<feature type="domain" description="AB hydrolase-1" evidence="1">
    <location>
        <begin position="49"/>
        <end position="310"/>
    </location>
</feature>
<dbReference type="Gene3D" id="3.40.50.1820">
    <property type="entry name" value="alpha/beta hydrolase"/>
    <property type="match status" value="1"/>
</dbReference>
<dbReference type="Pfam" id="PF12697">
    <property type="entry name" value="Abhydrolase_6"/>
    <property type="match status" value="1"/>
</dbReference>
<dbReference type="AlphaFoldDB" id="A0AA91Q2T3"/>
<evidence type="ECO:0000313" key="3">
    <source>
        <dbReference type="Proteomes" id="UP000195602"/>
    </source>
</evidence>
<dbReference type="Proteomes" id="UP000195602">
    <property type="component" value="Unassembled WGS sequence"/>
</dbReference>
<comment type="caution">
    <text evidence="2">The sequence shown here is derived from an EMBL/GenBank/DDBJ whole genome shotgun (WGS) entry which is preliminary data.</text>
</comment>
<sequence length="379" mass="42969">MSYTVEKKVTDAEFPRGVGATHLPNDRLKIVYNKYKASQAISAPVRINMVFAHGTGMNKSVWKTHIEKLYELSEQAKDWTLDCVLALDCANHGDSACLNREFLGWSFDWRDGAKDLIKVVKNEINTTGDFVPSAYNRNIVVGHSLGGFQAAFAGYLESTLFDSVITVEPVLYFNPQYTEIFQHRIKKITSILRDKFSSREDAVTWFKKKSFYKIMDKRVLDSYVDDEVALENGNIVSKSSTAAQLATYMTAITDVGFGQDALKHMRIPFLHVIGTEAMWNPPDAVEFIRESVPPHLLETADLEGDHLVHGTNVDGTVNLISGFIERRAKFVRENRSKFPEVKYGNDREAIFKSQWKLMMDNDLEKANFYASPAKRDAKL</sequence>
<accession>A0AA91Q2T3</accession>
<evidence type="ECO:0000313" key="2">
    <source>
        <dbReference type="EMBL" id="OVF09915.1"/>
    </source>
</evidence>
<protein>
    <submittedName>
        <fullName evidence="2">Triglyceride lipase</fullName>
    </submittedName>
</protein>
<evidence type="ECO:0000259" key="1">
    <source>
        <dbReference type="Pfam" id="PF12697"/>
    </source>
</evidence>
<dbReference type="InterPro" id="IPR050228">
    <property type="entry name" value="Carboxylesterase_BioH"/>
</dbReference>
<dbReference type="PANTHER" id="PTHR43194:SF2">
    <property type="entry name" value="PEROXISOMAL MEMBRANE PROTEIN LPX1"/>
    <property type="match status" value="1"/>
</dbReference>
<dbReference type="InterPro" id="IPR000073">
    <property type="entry name" value="AB_hydrolase_1"/>
</dbReference>
<dbReference type="EMBL" id="LYUB02000003">
    <property type="protein sequence ID" value="OVF09915.1"/>
    <property type="molecule type" value="Genomic_DNA"/>
</dbReference>
<proteinExistence type="predicted"/>
<dbReference type="InterPro" id="IPR029058">
    <property type="entry name" value="AB_hydrolase_fold"/>
</dbReference>
<dbReference type="KEGG" id="clus:A9F13_03g00363"/>
<dbReference type="SUPFAM" id="SSF53474">
    <property type="entry name" value="alpha/beta-Hydrolases"/>
    <property type="match status" value="1"/>
</dbReference>